<keyword evidence="3" id="KW-1185">Reference proteome</keyword>
<evidence type="ECO:0000313" key="2">
    <source>
        <dbReference type="EMBL" id="GIF05442.1"/>
    </source>
</evidence>
<gene>
    <name evidence="2" type="ORF">Asi03nite_29800</name>
</gene>
<dbReference type="Proteomes" id="UP000629619">
    <property type="component" value="Unassembled WGS sequence"/>
</dbReference>
<dbReference type="EMBL" id="BOMW01000027">
    <property type="protein sequence ID" value="GIF05442.1"/>
    <property type="molecule type" value="Genomic_DNA"/>
</dbReference>
<dbReference type="RefSeq" id="WP_203680189.1">
    <property type="nucleotide sequence ID" value="NZ_BOMW01000027.1"/>
</dbReference>
<proteinExistence type="predicted"/>
<dbReference type="InterPro" id="IPR006827">
    <property type="entry name" value="Lant_deHydtase_N"/>
</dbReference>
<dbReference type="AlphaFoldDB" id="A0A919N6R8"/>
<evidence type="ECO:0000313" key="3">
    <source>
        <dbReference type="Proteomes" id="UP000629619"/>
    </source>
</evidence>
<reference evidence="2" key="1">
    <citation type="submission" date="2021-01" db="EMBL/GenBank/DDBJ databases">
        <title>Whole genome shotgun sequence of Actinoplanes siamensis NBRC 109076.</title>
        <authorList>
            <person name="Komaki H."/>
            <person name="Tamura T."/>
        </authorList>
    </citation>
    <scope>NUCLEOTIDE SEQUENCE</scope>
    <source>
        <strain evidence="2">NBRC 109076</strain>
    </source>
</reference>
<protein>
    <submittedName>
        <fullName evidence="2">Lantibiotic dehydratase</fullName>
    </submittedName>
</protein>
<name>A0A919N6R8_9ACTN</name>
<organism evidence="2 3">
    <name type="scientific">Actinoplanes siamensis</name>
    <dbReference type="NCBI Taxonomy" id="1223317"/>
    <lineage>
        <taxon>Bacteria</taxon>
        <taxon>Bacillati</taxon>
        <taxon>Actinomycetota</taxon>
        <taxon>Actinomycetes</taxon>
        <taxon>Micromonosporales</taxon>
        <taxon>Micromonosporaceae</taxon>
        <taxon>Actinoplanes</taxon>
    </lineage>
</organism>
<sequence length="757" mass="81305">MIVRTAGFPVEELCHLRCPEAHAAAERVLSAERELTDVLATRGWDAARIGRLRERLDRGLPVRGRAGDDTERAGLELAEAYRSARARLAAVAEAAQARARDHLAGFAADPRVREVFALTNPGLLRDLRRGLRGARLHHQVALYMQRLCAKNETTSFFGPINYGELETGTNRTGTNRTGPCGIEVCWPGPASLRARRAHLSTSVVDATVGATAFSEPVRAWLVLRRRSGLPSPAHPDTLAYRLLARADGRTALRVHAAALRTGLDEVAAAARELVGRGLVTHQFQPPGTVLDPLAFVVGRLAFAPAPGTRALIAALGELRGLRDGFSAADADGKASRQRAVTEVVARLTGEAPDTPAARAQFYGDRLALREECAGALRLAIGGAAAARLLADLAPALEFLARLGIRRRALARAALARRLGVRRTPLWRLAAALGEARLPDTELDRRLASAIDPAAREVDLSTVELRDLLPVAGSTGVAGSVDVMICAASLDAWRAGDYVPVLADVHDTALLTDWALQFHDDRERVRADLYTHVAAAWNGVPVVCVLAGRRTGIPPLEPPAPIAELGGLPGQPNPWRVDVDDLVVESDGERARLVCGSLGGEVQLYNGELDTLTQTAFGAVRLGAPRIRLGEHTPRLRYGRAVLQRRMWTVPASALASLTADGGADRTLLRGCRLWYEYGLPPAVFVKLPAERKPMFAAVDAPYLLGALARIAARRTGGATVTEVLPALDQLWLADPPGRRYTAELRCVFVRAAEAGDD</sequence>
<evidence type="ECO:0000259" key="1">
    <source>
        <dbReference type="Pfam" id="PF04738"/>
    </source>
</evidence>
<comment type="caution">
    <text evidence="2">The sequence shown here is derived from an EMBL/GenBank/DDBJ whole genome shotgun (WGS) entry which is preliminary data.</text>
</comment>
<dbReference type="Pfam" id="PF04738">
    <property type="entry name" value="Lant_dehydr_N"/>
    <property type="match status" value="1"/>
</dbReference>
<accession>A0A919N6R8</accession>
<feature type="domain" description="Lantibiotic dehydratase N-terminal" evidence="1">
    <location>
        <begin position="262"/>
        <end position="686"/>
    </location>
</feature>